<dbReference type="Gene3D" id="3.30.40.10">
    <property type="entry name" value="Zinc/RING finger domain, C3HC4 (zinc finger)"/>
    <property type="match status" value="1"/>
</dbReference>
<dbReference type="PROSITE" id="PS00518">
    <property type="entry name" value="ZF_RING_1"/>
    <property type="match status" value="1"/>
</dbReference>
<keyword evidence="6" id="KW-1185">Reference proteome</keyword>
<dbReference type="PANTHER" id="PTHR47156:SF10">
    <property type="entry name" value="E3 UBIQUITIN-PROTEIN LIGASE TRIM-21-RELATED"/>
    <property type="match status" value="1"/>
</dbReference>
<organism evidence="6 7">
    <name type="scientific">Hyalella azteca</name>
    <name type="common">Amphipod</name>
    <dbReference type="NCBI Taxonomy" id="294128"/>
    <lineage>
        <taxon>Eukaryota</taxon>
        <taxon>Metazoa</taxon>
        <taxon>Ecdysozoa</taxon>
        <taxon>Arthropoda</taxon>
        <taxon>Crustacea</taxon>
        <taxon>Multicrustacea</taxon>
        <taxon>Malacostraca</taxon>
        <taxon>Eumalacostraca</taxon>
        <taxon>Peracarida</taxon>
        <taxon>Amphipoda</taxon>
        <taxon>Senticaudata</taxon>
        <taxon>Talitrida</taxon>
        <taxon>Talitroidea</taxon>
        <taxon>Hyalellidae</taxon>
        <taxon>Hyalella</taxon>
    </lineage>
</organism>
<dbReference type="SMART" id="SM00184">
    <property type="entry name" value="RING"/>
    <property type="match status" value="1"/>
</dbReference>
<keyword evidence="2 4" id="KW-0863">Zinc-finger</keyword>
<evidence type="ECO:0000256" key="1">
    <source>
        <dbReference type="ARBA" id="ARBA00022723"/>
    </source>
</evidence>
<dbReference type="GO" id="GO:0008270">
    <property type="term" value="F:zinc ion binding"/>
    <property type="evidence" value="ECO:0007669"/>
    <property type="project" value="UniProtKB-KW"/>
</dbReference>
<dbReference type="Proteomes" id="UP000694843">
    <property type="component" value="Unplaced"/>
</dbReference>
<dbReference type="SUPFAM" id="SSF57845">
    <property type="entry name" value="B-box zinc-binding domain"/>
    <property type="match status" value="1"/>
</dbReference>
<feature type="domain" description="RING-type" evidence="5">
    <location>
        <begin position="8"/>
        <end position="52"/>
    </location>
</feature>
<dbReference type="InterPro" id="IPR027370">
    <property type="entry name" value="Znf-RING_euk"/>
</dbReference>
<keyword evidence="1" id="KW-0479">Metal-binding</keyword>
<dbReference type="OrthoDB" id="6329076at2759"/>
<dbReference type="RefSeq" id="XP_018015807.1">
    <property type="nucleotide sequence ID" value="XM_018160318.2"/>
</dbReference>
<evidence type="ECO:0000259" key="5">
    <source>
        <dbReference type="PROSITE" id="PS50089"/>
    </source>
</evidence>
<dbReference type="InterPro" id="IPR001841">
    <property type="entry name" value="Znf_RING"/>
</dbReference>
<evidence type="ECO:0000313" key="7">
    <source>
        <dbReference type="RefSeq" id="XP_018015807.1"/>
    </source>
</evidence>
<dbReference type="SUPFAM" id="SSF57850">
    <property type="entry name" value="RING/U-box"/>
    <property type="match status" value="1"/>
</dbReference>
<accession>A0A8B7NQ19</accession>
<dbReference type="GeneID" id="108672616"/>
<name>A0A8B7NQ19_HYAAZ</name>
<protein>
    <submittedName>
        <fullName evidence="7">Tripartite motif-containing protein 10-like</fullName>
    </submittedName>
</protein>
<dbReference type="Gene3D" id="3.30.160.60">
    <property type="entry name" value="Classic Zinc Finger"/>
    <property type="match status" value="1"/>
</dbReference>
<evidence type="ECO:0000256" key="2">
    <source>
        <dbReference type="ARBA" id="ARBA00022771"/>
    </source>
</evidence>
<dbReference type="OMA" id="SAKSKCH"/>
<gene>
    <name evidence="7" type="primary">LOC108672616</name>
</gene>
<dbReference type="PANTHER" id="PTHR47156">
    <property type="entry name" value="PROTEIN CBG20824"/>
    <property type="match status" value="1"/>
</dbReference>
<dbReference type="CDD" id="cd19756">
    <property type="entry name" value="Bbox2"/>
    <property type="match status" value="1"/>
</dbReference>
<keyword evidence="3" id="KW-0862">Zinc</keyword>
<dbReference type="InterPro" id="IPR017907">
    <property type="entry name" value="Znf_RING_CS"/>
</dbReference>
<dbReference type="InterPro" id="IPR000315">
    <property type="entry name" value="Znf_B-box"/>
</dbReference>
<evidence type="ECO:0000256" key="3">
    <source>
        <dbReference type="ARBA" id="ARBA00022833"/>
    </source>
</evidence>
<proteinExistence type="predicted"/>
<dbReference type="InterPro" id="IPR013083">
    <property type="entry name" value="Znf_RING/FYVE/PHD"/>
</dbReference>
<reference evidence="7" key="1">
    <citation type="submission" date="2025-08" db="UniProtKB">
        <authorList>
            <consortium name="RefSeq"/>
        </authorList>
    </citation>
    <scope>IDENTIFICATION</scope>
    <source>
        <tissue evidence="7">Whole organism</tissue>
    </source>
</reference>
<dbReference type="InterPro" id="IPR052667">
    <property type="entry name" value="E3_ubiquitin-ligase_RING"/>
</dbReference>
<evidence type="ECO:0000313" key="6">
    <source>
        <dbReference type="Proteomes" id="UP000694843"/>
    </source>
</evidence>
<dbReference type="PROSITE" id="PS50089">
    <property type="entry name" value="ZF_RING_2"/>
    <property type="match status" value="1"/>
</dbReference>
<dbReference type="Pfam" id="PF00643">
    <property type="entry name" value="zf-B_box"/>
    <property type="match status" value="1"/>
</dbReference>
<sequence>MASTTIECDVCNENFDSGNHKPLCLSCGHTFCFSCISNLSRLPETKNCPKCRKPFSQRIDEMMVNYALIPSENTARPHAPSSLSEAPCLHQGKALDFLCMDCMELVCFTCARGTHVTHKIEFIDDLTQENQAVLNSWTKIRSTMRDNLERVNNLVTVSDDILSLMDEILDLRTEFQGWKDSLLAQKLSTEQDLQAWDAPASGVIENKRHECKEMLRRLKLKPPENMYTAEIRARLSAALKKYDSLQTYELATYEDGVPWTVTSRAEGERAVASLANNIKPSRLVG</sequence>
<dbReference type="KEGG" id="hazt:108672616"/>
<evidence type="ECO:0000256" key="4">
    <source>
        <dbReference type="PROSITE-ProRule" id="PRU00175"/>
    </source>
</evidence>
<dbReference type="AlphaFoldDB" id="A0A8B7NQ19"/>
<dbReference type="Pfam" id="PF13445">
    <property type="entry name" value="zf-RING_UBOX"/>
    <property type="match status" value="1"/>
</dbReference>